<feature type="transmembrane region" description="Helical" evidence="1">
    <location>
        <begin position="242"/>
        <end position="264"/>
    </location>
</feature>
<reference evidence="2" key="1">
    <citation type="submission" date="2023-06" db="EMBL/GenBank/DDBJ databases">
        <authorList>
            <person name="Kurt Z."/>
        </authorList>
    </citation>
    <scope>NUCLEOTIDE SEQUENCE</scope>
</reference>
<proteinExistence type="predicted"/>
<evidence type="ECO:0000256" key="1">
    <source>
        <dbReference type="SAM" id="Phobius"/>
    </source>
</evidence>
<keyword evidence="4" id="KW-1185">Reference proteome</keyword>
<evidence type="ECO:0000313" key="4">
    <source>
        <dbReference type="Proteomes" id="UP001642409"/>
    </source>
</evidence>
<sequence>MLSYKLTYKIKNSKYLQKQRILHTLIFSFCLTSLISISIIYGITGIEKVYKCLNELPQCTGQCKRVLNIGWFPNIAFIPTNIFQGMDLHDLQLQRSDQFVYALCDELTFGNKTRNINFDLNNVNDIVNIYFQFPNTQNHELLFYFDKQQSIVVDGNIFTSDSNNQLKLKLNREDGSLLVFNSLKHIQKITFPDYYFDQCILYEDQQLSSFKYLVVEQIDGAILEPLYLNFIGAARLFQPTDYILISLLVLSSIGLIETMFYVSFEIRLKKDRKKNQKDLISFIDSNLVE</sequence>
<comment type="caution">
    <text evidence="2">The sequence shown here is derived from an EMBL/GenBank/DDBJ whole genome shotgun (WGS) entry which is preliminary data.</text>
</comment>
<reference evidence="3 4" key="2">
    <citation type="submission" date="2024-07" db="EMBL/GenBank/DDBJ databases">
        <authorList>
            <person name="Akdeniz Z."/>
        </authorList>
    </citation>
    <scope>NUCLEOTIDE SEQUENCE [LARGE SCALE GENOMIC DNA]</scope>
</reference>
<keyword evidence="1" id="KW-0472">Membrane</keyword>
<keyword evidence="1" id="KW-0812">Transmembrane</keyword>
<protein>
    <recommendedName>
        <fullName evidence="5">Transmembrane protein</fullName>
    </recommendedName>
</protein>
<keyword evidence="1" id="KW-1133">Transmembrane helix</keyword>
<name>A0AA86N6L0_9EUKA</name>
<evidence type="ECO:0000313" key="3">
    <source>
        <dbReference type="EMBL" id="CAL6011786.1"/>
    </source>
</evidence>
<organism evidence="2">
    <name type="scientific">Hexamita inflata</name>
    <dbReference type="NCBI Taxonomy" id="28002"/>
    <lineage>
        <taxon>Eukaryota</taxon>
        <taxon>Metamonada</taxon>
        <taxon>Diplomonadida</taxon>
        <taxon>Hexamitidae</taxon>
        <taxon>Hexamitinae</taxon>
        <taxon>Hexamita</taxon>
    </lineage>
</organism>
<gene>
    <name evidence="2" type="ORF">HINF_LOCUS1617</name>
    <name evidence="3" type="ORF">HINF_LOCUS22987</name>
</gene>
<dbReference type="AlphaFoldDB" id="A0AA86N6L0"/>
<dbReference type="EMBL" id="CATOUU010000042">
    <property type="protein sequence ID" value="CAI9913972.1"/>
    <property type="molecule type" value="Genomic_DNA"/>
</dbReference>
<accession>A0AA86N6L0</accession>
<evidence type="ECO:0008006" key="5">
    <source>
        <dbReference type="Google" id="ProtNLM"/>
    </source>
</evidence>
<evidence type="ECO:0000313" key="2">
    <source>
        <dbReference type="EMBL" id="CAI9913972.1"/>
    </source>
</evidence>
<feature type="transmembrane region" description="Helical" evidence="1">
    <location>
        <begin position="21"/>
        <end position="43"/>
    </location>
</feature>
<dbReference type="Proteomes" id="UP001642409">
    <property type="component" value="Unassembled WGS sequence"/>
</dbReference>
<dbReference type="EMBL" id="CAXDID020000065">
    <property type="protein sequence ID" value="CAL6011786.1"/>
    <property type="molecule type" value="Genomic_DNA"/>
</dbReference>